<dbReference type="RefSeq" id="WP_146502741.1">
    <property type="nucleotide sequence ID" value="NZ_SJPG01000001.1"/>
</dbReference>
<organism evidence="3 4">
    <name type="scientific">Rubinisphaera italica</name>
    <dbReference type="NCBI Taxonomy" id="2527969"/>
    <lineage>
        <taxon>Bacteria</taxon>
        <taxon>Pseudomonadati</taxon>
        <taxon>Planctomycetota</taxon>
        <taxon>Planctomycetia</taxon>
        <taxon>Planctomycetales</taxon>
        <taxon>Planctomycetaceae</taxon>
        <taxon>Rubinisphaera</taxon>
    </lineage>
</organism>
<keyword evidence="1" id="KW-0812">Transmembrane</keyword>
<dbReference type="InterPro" id="IPR006860">
    <property type="entry name" value="FecR"/>
</dbReference>
<keyword evidence="1" id="KW-0472">Membrane</keyword>
<dbReference type="OrthoDB" id="264985at2"/>
<dbReference type="EMBL" id="SJPG01000001">
    <property type="protein sequence ID" value="TWT60647.1"/>
    <property type="molecule type" value="Genomic_DNA"/>
</dbReference>
<evidence type="ECO:0000256" key="1">
    <source>
        <dbReference type="SAM" id="Phobius"/>
    </source>
</evidence>
<dbReference type="InterPro" id="IPR012373">
    <property type="entry name" value="Ferrdict_sens_TM"/>
</dbReference>
<dbReference type="Gene3D" id="2.60.120.1440">
    <property type="match status" value="1"/>
</dbReference>
<accession>A0A5C5XBU6</accession>
<evidence type="ECO:0000313" key="3">
    <source>
        <dbReference type="EMBL" id="TWT60647.1"/>
    </source>
</evidence>
<dbReference type="Proteomes" id="UP000316095">
    <property type="component" value="Unassembled WGS sequence"/>
</dbReference>
<keyword evidence="1" id="KW-1133">Transmembrane helix</keyword>
<dbReference type="Pfam" id="PF04773">
    <property type="entry name" value="FecR"/>
    <property type="match status" value="1"/>
</dbReference>
<dbReference type="PANTHER" id="PTHR30273:SF2">
    <property type="entry name" value="PROTEIN FECR"/>
    <property type="match status" value="1"/>
</dbReference>
<feature type="domain" description="FecR protein" evidence="2">
    <location>
        <begin position="150"/>
        <end position="243"/>
    </location>
</feature>
<protein>
    <submittedName>
        <fullName evidence="3">FecR protein</fullName>
    </submittedName>
</protein>
<sequence length="450" mass="50784" precursor="true">MSRLEQPEEWSILINAMVEESISNKQAARFTELLQSEPEFRRQYVLFCQMHTQLNWHLSFKSDSIIQSKEKVVRANPVQQSRASWTIGFVAMSVLAITLVWLGWQSPINEEPAQIVSASGRVSIIRGQQDKIWILPDDLVRNPVMLQPGDRIQTERVSTAKLRLPDQTELQLRSLSELILPSSSESEINISRGSLYAKVTPQQTGYPWIFHTSNAQVRVIGTELELLSLPEQSQVAVSEGKVEVIRYFDNSSTAVSAGEFLPVSKASPMKIVKYPVAKSEWSVDFKNGLPSGWTGRSVEEESAVAAVSDSQDRTSAFQISSQKSESGLFTWHDDSVLHLTFLLEPPGWFHISLYVKTYDEVDPHFTYCYANPILWESSTGQWQTISIPLSEFQLQMEKTAPESLGRIPTQIVFRGESESKIFMINHIGVERSGQSKVNESNEFLNGKNAR</sequence>
<dbReference type="PANTHER" id="PTHR30273">
    <property type="entry name" value="PERIPLASMIC SIGNAL SENSOR AND SIGMA FACTOR ACTIVATOR FECR-RELATED"/>
    <property type="match status" value="1"/>
</dbReference>
<keyword evidence="4" id="KW-1185">Reference proteome</keyword>
<evidence type="ECO:0000313" key="4">
    <source>
        <dbReference type="Proteomes" id="UP000316095"/>
    </source>
</evidence>
<dbReference type="GO" id="GO:0016989">
    <property type="term" value="F:sigma factor antagonist activity"/>
    <property type="evidence" value="ECO:0007669"/>
    <property type="project" value="TreeGrafter"/>
</dbReference>
<gene>
    <name evidence="3" type="ORF">Pan54_13610</name>
</gene>
<proteinExistence type="predicted"/>
<name>A0A5C5XBU6_9PLAN</name>
<dbReference type="AlphaFoldDB" id="A0A5C5XBU6"/>
<evidence type="ECO:0000259" key="2">
    <source>
        <dbReference type="Pfam" id="PF04773"/>
    </source>
</evidence>
<comment type="caution">
    <text evidence="3">The sequence shown here is derived from an EMBL/GenBank/DDBJ whole genome shotgun (WGS) entry which is preliminary data.</text>
</comment>
<feature type="transmembrane region" description="Helical" evidence="1">
    <location>
        <begin position="83"/>
        <end position="104"/>
    </location>
</feature>
<reference evidence="3 4" key="1">
    <citation type="submission" date="2019-02" db="EMBL/GenBank/DDBJ databases">
        <title>Deep-cultivation of Planctomycetes and their phenomic and genomic characterization uncovers novel biology.</title>
        <authorList>
            <person name="Wiegand S."/>
            <person name="Jogler M."/>
            <person name="Boedeker C."/>
            <person name="Pinto D."/>
            <person name="Vollmers J."/>
            <person name="Rivas-Marin E."/>
            <person name="Kohn T."/>
            <person name="Peeters S.H."/>
            <person name="Heuer A."/>
            <person name="Rast P."/>
            <person name="Oberbeckmann S."/>
            <person name="Bunk B."/>
            <person name="Jeske O."/>
            <person name="Meyerdierks A."/>
            <person name="Storesund J.E."/>
            <person name="Kallscheuer N."/>
            <person name="Luecker S."/>
            <person name="Lage O.M."/>
            <person name="Pohl T."/>
            <person name="Merkel B.J."/>
            <person name="Hornburger P."/>
            <person name="Mueller R.-W."/>
            <person name="Bruemmer F."/>
            <person name="Labrenz M."/>
            <person name="Spormann A.M."/>
            <person name="Op Den Camp H."/>
            <person name="Overmann J."/>
            <person name="Amann R."/>
            <person name="Jetten M.S.M."/>
            <person name="Mascher T."/>
            <person name="Medema M.H."/>
            <person name="Devos D.P."/>
            <person name="Kaster A.-K."/>
            <person name="Ovreas L."/>
            <person name="Rohde M."/>
            <person name="Galperin M.Y."/>
            <person name="Jogler C."/>
        </authorList>
    </citation>
    <scope>NUCLEOTIDE SEQUENCE [LARGE SCALE GENOMIC DNA]</scope>
    <source>
        <strain evidence="3 4">Pan54</strain>
    </source>
</reference>